<name>A0A1H7FLR0_9RHOB</name>
<dbReference type="EMBL" id="FOAG01000001">
    <property type="protein sequence ID" value="SEK26197.1"/>
    <property type="molecule type" value="Genomic_DNA"/>
</dbReference>
<feature type="signal peptide" evidence="1">
    <location>
        <begin position="1"/>
        <end position="19"/>
    </location>
</feature>
<feature type="chain" id="PRO_5009299609" evidence="1">
    <location>
        <begin position="20"/>
        <end position="305"/>
    </location>
</feature>
<evidence type="ECO:0000313" key="2">
    <source>
        <dbReference type="EMBL" id="SEK26197.1"/>
    </source>
</evidence>
<dbReference type="RefSeq" id="WP_093030377.1">
    <property type="nucleotide sequence ID" value="NZ_FOAG01000001.1"/>
</dbReference>
<dbReference type="Proteomes" id="UP000199582">
    <property type="component" value="Unassembled WGS sequence"/>
</dbReference>
<proteinExistence type="predicted"/>
<accession>A0A1H7FLR0</accession>
<dbReference type="AlphaFoldDB" id="A0A1H7FLR0"/>
<protein>
    <submittedName>
        <fullName evidence="2">Uncharacterized protein</fullName>
    </submittedName>
</protein>
<dbReference type="OrthoDB" id="7742414at2"/>
<keyword evidence="3" id="KW-1185">Reference proteome</keyword>
<dbReference type="STRING" id="1287727.SAMN05443999_10195"/>
<evidence type="ECO:0000256" key="1">
    <source>
        <dbReference type="SAM" id="SignalP"/>
    </source>
</evidence>
<reference evidence="2 3" key="1">
    <citation type="submission" date="2016-10" db="EMBL/GenBank/DDBJ databases">
        <authorList>
            <person name="de Groot N.N."/>
        </authorList>
    </citation>
    <scope>NUCLEOTIDE SEQUENCE [LARGE SCALE GENOMIC DNA]</scope>
    <source>
        <strain evidence="2 3">DSM 100674</strain>
    </source>
</reference>
<organism evidence="2 3">
    <name type="scientific">Roseovarius azorensis</name>
    <dbReference type="NCBI Taxonomy" id="1287727"/>
    <lineage>
        <taxon>Bacteria</taxon>
        <taxon>Pseudomonadati</taxon>
        <taxon>Pseudomonadota</taxon>
        <taxon>Alphaproteobacteria</taxon>
        <taxon>Rhodobacterales</taxon>
        <taxon>Roseobacteraceae</taxon>
        <taxon>Roseovarius</taxon>
    </lineage>
</organism>
<evidence type="ECO:0000313" key="3">
    <source>
        <dbReference type="Proteomes" id="UP000199582"/>
    </source>
</evidence>
<keyword evidence="1" id="KW-0732">Signal</keyword>
<sequence>MRLPLYLVLILGLCGTAQAQNMLSERVTLAHGSFSSGGGLTIVAELRRAGDRTALCGAWSESRSQSSYTTDEARRIVRLASVYVEGRRIAQDLRFMPRIPPRLDFAGAPARCRLTDLPWRANRIPEVFMPRQQISRANGGGSNPDITFRQTGAGAMEQALEVVPFLVRNSRLVRLSPAARMIEGRYSSGGGIRLAAEVVSVNGRAHLCGVWSDLPGQVAMTEPLGREILERSSAVQKGRIVMDNLSGLRRVRARSEYTGVDASCLDTGATWTPAQSQTPLDLRLPSGVVYRSTTPEGQQVIRFGS</sequence>
<gene>
    <name evidence="2" type="ORF">SAMN05443999_10195</name>
</gene>